<dbReference type="PROSITE" id="PS50097">
    <property type="entry name" value="BTB"/>
    <property type="match status" value="1"/>
</dbReference>
<dbReference type="SUPFAM" id="SSF54695">
    <property type="entry name" value="POZ domain"/>
    <property type="match status" value="1"/>
</dbReference>
<gene>
    <name evidence="2" type="ORF">BpHYR1_030702</name>
</gene>
<dbReference type="SMART" id="SM00225">
    <property type="entry name" value="BTB"/>
    <property type="match status" value="1"/>
</dbReference>
<feature type="domain" description="BTB" evidence="1">
    <location>
        <begin position="81"/>
        <end position="153"/>
    </location>
</feature>
<dbReference type="CDD" id="cd18186">
    <property type="entry name" value="BTB_POZ_ZBTB_KLHL-like"/>
    <property type="match status" value="1"/>
</dbReference>
<comment type="caution">
    <text evidence="2">The sequence shown here is derived from an EMBL/GenBank/DDBJ whole genome shotgun (WGS) entry which is preliminary data.</text>
</comment>
<dbReference type="OrthoDB" id="684045at2759"/>
<evidence type="ECO:0000313" key="3">
    <source>
        <dbReference type="Proteomes" id="UP000276133"/>
    </source>
</evidence>
<proteinExistence type="predicted"/>
<dbReference type="InterPro" id="IPR000210">
    <property type="entry name" value="BTB/POZ_dom"/>
</dbReference>
<dbReference type="PANTHER" id="PTHR24413">
    <property type="entry name" value="SPECKLE-TYPE POZ PROTEIN"/>
    <property type="match status" value="1"/>
</dbReference>
<protein>
    <submittedName>
        <fullName evidence="2">Ankyrin repeat and BTB POZ domain-containing 1-like isoform X2</fullName>
    </submittedName>
</protein>
<evidence type="ECO:0000259" key="1">
    <source>
        <dbReference type="PROSITE" id="PS50097"/>
    </source>
</evidence>
<dbReference type="STRING" id="10195.A0A3M7R6B2"/>
<sequence>MLNELRQNNVTSDSLISQLISKVNLREFTNEIEKLGLGKSRPIDKNPDSKFNLESCFQSRSVNENHLATEALKLFRSKYLSDIVINVIDDQKNSAYFNVHGVLVASRCAWFHRALSSGMKESINKKVVLYDSNLKLFEIFIEYLYSGHFDSDFQLDNTELIGLLTLADKYECHSLKYLIEHRLINSLESFSKISDNHEWILDLIDIIILSEQFDLKNLMNTSVDILTEMMKENDVNLNREEFKQLHENLIKKIEEKLNSKSLKKIKPVLKNSKKKILDEIFSESSSDDDIVFGDSYDNVQPLYSDISITREQQLINYAHPLIVADPRLLEDAFNQLKEIIGSDLEIQFNDQELVKLLVQYDYDLNRVVPVVLNCE</sequence>
<reference evidence="2 3" key="1">
    <citation type="journal article" date="2018" name="Sci. Rep.">
        <title>Genomic signatures of local adaptation to the degree of environmental predictability in rotifers.</title>
        <authorList>
            <person name="Franch-Gras L."/>
            <person name="Hahn C."/>
            <person name="Garcia-Roger E.M."/>
            <person name="Carmona M.J."/>
            <person name="Serra M."/>
            <person name="Gomez A."/>
        </authorList>
    </citation>
    <scope>NUCLEOTIDE SEQUENCE [LARGE SCALE GENOMIC DNA]</scope>
    <source>
        <strain evidence="2">HYR1</strain>
    </source>
</reference>
<dbReference type="AlphaFoldDB" id="A0A3M7R6B2"/>
<keyword evidence="3" id="KW-1185">Reference proteome</keyword>
<evidence type="ECO:0000313" key="2">
    <source>
        <dbReference type="EMBL" id="RNA18798.1"/>
    </source>
</evidence>
<dbReference type="Pfam" id="PF00651">
    <property type="entry name" value="BTB"/>
    <property type="match status" value="1"/>
</dbReference>
<dbReference type="Gene3D" id="3.30.710.10">
    <property type="entry name" value="Potassium Channel Kv1.1, Chain A"/>
    <property type="match status" value="1"/>
</dbReference>
<dbReference type="InterPro" id="IPR011333">
    <property type="entry name" value="SKP1/BTB/POZ_sf"/>
</dbReference>
<dbReference type="EMBL" id="REGN01004168">
    <property type="protein sequence ID" value="RNA18798.1"/>
    <property type="molecule type" value="Genomic_DNA"/>
</dbReference>
<name>A0A3M7R6B2_BRAPC</name>
<organism evidence="2 3">
    <name type="scientific">Brachionus plicatilis</name>
    <name type="common">Marine rotifer</name>
    <name type="synonym">Brachionus muelleri</name>
    <dbReference type="NCBI Taxonomy" id="10195"/>
    <lineage>
        <taxon>Eukaryota</taxon>
        <taxon>Metazoa</taxon>
        <taxon>Spiralia</taxon>
        <taxon>Gnathifera</taxon>
        <taxon>Rotifera</taxon>
        <taxon>Eurotatoria</taxon>
        <taxon>Monogononta</taxon>
        <taxon>Pseudotrocha</taxon>
        <taxon>Ploima</taxon>
        <taxon>Brachionidae</taxon>
        <taxon>Brachionus</taxon>
    </lineage>
</organism>
<dbReference type="Proteomes" id="UP000276133">
    <property type="component" value="Unassembled WGS sequence"/>
</dbReference>
<accession>A0A3M7R6B2</accession>